<feature type="compositionally biased region" description="Polar residues" evidence="1">
    <location>
        <begin position="60"/>
        <end position="72"/>
    </location>
</feature>
<comment type="caution">
    <text evidence="2">The sequence shown here is derived from an EMBL/GenBank/DDBJ whole genome shotgun (WGS) entry which is preliminary data.</text>
</comment>
<sequence length="235" mass="25312">MKHRSGAGVKKPTQHERGGQLGAKLVVTSRKPQRQRRWRQTEVTGFATLRQRREEKKPDQGTTTSSSEQSDPTEIVVKLEPATDVGSEPTASAADTEAAERPAPMPELLQVATAGNIQERARRRTRNRAGRYVIEHEVEYTTRPGMPTGRRWLTAAEFETLLDAGKIADAGMACSWVDRHSPASGPGGAFGGQVVAGNGGGVVHARWIGAAVCWWARPVVEASQPASATAEMNPG</sequence>
<evidence type="ECO:0000256" key="1">
    <source>
        <dbReference type="SAM" id="MobiDB-lite"/>
    </source>
</evidence>
<name>A0A6A4CKD9_9STRA</name>
<feature type="region of interest" description="Disordered" evidence="1">
    <location>
        <begin position="1"/>
        <end position="125"/>
    </location>
</feature>
<reference evidence="2 3" key="1">
    <citation type="submission" date="2018-08" db="EMBL/GenBank/DDBJ databases">
        <title>Genomic investigation of the strawberry pathogen Phytophthora fragariae indicates pathogenicity is determined by transcriptional variation in three key races.</title>
        <authorList>
            <person name="Adams T.M."/>
            <person name="Armitage A.D."/>
            <person name="Sobczyk M.K."/>
            <person name="Bates H.J."/>
            <person name="Dunwell J.M."/>
            <person name="Nellist C.F."/>
            <person name="Harrison R.J."/>
        </authorList>
    </citation>
    <scope>NUCLEOTIDE SEQUENCE [LARGE SCALE GENOMIC DNA]</scope>
    <source>
        <strain evidence="2 3">SCRP333</strain>
    </source>
</reference>
<dbReference type="AlphaFoldDB" id="A0A6A4CKD9"/>
<evidence type="ECO:0000313" key="3">
    <source>
        <dbReference type="Proteomes" id="UP000434957"/>
    </source>
</evidence>
<keyword evidence="3" id="KW-1185">Reference proteome</keyword>
<dbReference type="EMBL" id="QXFT01002873">
    <property type="protein sequence ID" value="KAE9292057.1"/>
    <property type="molecule type" value="Genomic_DNA"/>
</dbReference>
<proteinExistence type="predicted"/>
<protein>
    <submittedName>
        <fullName evidence="2">Uncharacterized protein</fullName>
    </submittedName>
</protein>
<organism evidence="2 3">
    <name type="scientific">Phytophthora rubi</name>
    <dbReference type="NCBI Taxonomy" id="129364"/>
    <lineage>
        <taxon>Eukaryota</taxon>
        <taxon>Sar</taxon>
        <taxon>Stramenopiles</taxon>
        <taxon>Oomycota</taxon>
        <taxon>Peronosporomycetes</taxon>
        <taxon>Peronosporales</taxon>
        <taxon>Peronosporaceae</taxon>
        <taxon>Phytophthora</taxon>
    </lineage>
</organism>
<dbReference type="Proteomes" id="UP000434957">
    <property type="component" value="Unassembled WGS sequence"/>
</dbReference>
<accession>A0A6A4CKD9</accession>
<evidence type="ECO:0000313" key="2">
    <source>
        <dbReference type="EMBL" id="KAE9292057.1"/>
    </source>
</evidence>
<gene>
    <name evidence="2" type="ORF">PR003_g24862</name>
</gene>